<feature type="domain" description="GIY-YIG" evidence="1">
    <location>
        <begin position="43"/>
        <end position="149"/>
    </location>
</feature>
<name>A0A2M9F0E9_9BACL</name>
<comment type="caution">
    <text evidence="2">The sequence shown here is derived from an EMBL/GenBank/DDBJ whole genome shotgun (WGS) entry which is preliminary data.</text>
</comment>
<gene>
    <name evidence="2" type="ORF">CQS04_07220</name>
</gene>
<evidence type="ECO:0000313" key="2">
    <source>
        <dbReference type="EMBL" id="PJK16937.1"/>
    </source>
</evidence>
<dbReference type="EMBL" id="PCGR01000002">
    <property type="protein sequence ID" value="PJK16937.1"/>
    <property type="molecule type" value="Genomic_DNA"/>
</dbReference>
<protein>
    <recommendedName>
        <fullName evidence="1">GIY-YIG domain-containing protein</fullName>
    </recommendedName>
</protein>
<keyword evidence="3" id="KW-1185">Reference proteome</keyword>
<dbReference type="Gene3D" id="3.40.1440.10">
    <property type="entry name" value="GIY-YIG endonuclease"/>
    <property type="match status" value="1"/>
</dbReference>
<sequence length="153" mass="18075">MIKLDLVEQENFYNSLFMQIQNSLKERTEYPLYSDDWLQMAPSAPGIYFVFHLNEIVYVGESANLKKRMKDLRNTYNHTLRRKLGKALFQNHEHYSISSSVKKYHPSIEEAITKYALDNLKVTYFELKIGRKEMESAFINGPKLPIYNSRSVR</sequence>
<proteinExistence type="predicted"/>
<dbReference type="Proteomes" id="UP000228680">
    <property type="component" value="Unassembled WGS sequence"/>
</dbReference>
<dbReference type="OrthoDB" id="1432299at2"/>
<organism evidence="2 3">
    <name type="scientific">Chryseomicrobium excrementi</name>
    <dbReference type="NCBI Taxonomy" id="2041346"/>
    <lineage>
        <taxon>Bacteria</taxon>
        <taxon>Bacillati</taxon>
        <taxon>Bacillota</taxon>
        <taxon>Bacilli</taxon>
        <taxon>Bacillales</taxon>
        <taxon>Caryophanaceae</taxon>
        <taxon>Chryseomicrobium</taxon>
    </lineage>
</organism>
<dbReference type="PROSITE" id="PS50164">
    <property type="entry name" value="GIY_YIG"/>
    <property type="match status" value="1"/>
</dbReference>
<reference evidence="2 3" key="1">
    <citation type="submission" date="2017-10" db="EMBL/GenBank/DDBJ databases">
        <title>Draft genome of Chryseomicrobium casticus sp. nov.</title>
        <authorList>
            <person name="Chakraborty R."/>
            <person name="Saha T."/>
        </authorList>
    </citation>
    <scope>NUCLEOTIDE SEQUENCE [LARGE SCALE GENOMIC DNA]</scope>
    <source>
        <strain evidence="2 3">ET03</strain>
    </source>
</reference>
<dbReference type="AlphaFoldDB" id="A0A2M9F0E9"/>
<dbReference type="InterPro" id="IPR049311">
    <property type="entry name" value="GIY_YIG_cat"/>
</dbReference>
<dbReference type="RefSeq" id="WP_100353483.1">
    <property type="nucleotide sequence ID" value="NZ_PCGR01000002.1"/>
</dbReference>
<evidence type="ECO:0000313" key="3">
    <source>
        <dbReference type="Proteomes" id="UP000228680"/>
    </source>
</evidence>
<dbReference type="Pfam" id="PF20815">
    <property type="entry name" value="GIY_YIG_2"/>
    <property type="match status" value="1"/>
</dbReference>
<dbReference type="SUPFAM" id="SSF82771">
    <property type="entry name" value="GIY-YIG endonuclease"/>
    <property type="match status" value="1"/>
</dbReference>
<accession>A0A2M9F0E9</accession>
<dbReference type="InterPro" id="IPR000305">
    <property type="entry name" value="GIY-YIG_endonuc"/>
</dbReference>
<dbReference type="InterPro" id="IPR035901">
    <property type="entry name" value="GIY-YIG_endonuc_sf"/>
</dbReference>
<evidence type="ECO:0000259" key="1">
    <source>
        <dbReference type="PROSITE" id="PS50164"/>
    </source>
</evidence>